<organism evidence="1 2">
    <name type="scientific">Ponticoccus litoralis</name>
    <dbReference type="NCBI Taxonomy" id="422297"/>
    <lineage>
        <taxon>Bacteria</taxon>
        <taxon>Pseudomonadati</taxon>
        <taxon>Pseudomonadota</taxon>
        <taxon>Alphaproteobacteria</taxon>
        <taxon>Rhodobacterales</taxon>
        <taxon>Roseobacteraceae</taxon>
        <taxon>Ponticoccus</taxon>
    </lineage>
</organism>
<gene>
    <name evidence="1" type="ORF">ABFB10_02035</name>
</gene>
<dbReference type="RefSeq" id="WP_347165132.1">
    <property type="nucleotide sequence ID" value="NZ_JBDNCH010000002.1"/>
</dbReference>
<dbReference type="EMBL" id="JBDNCH010000002">
    <property type="protein sequence ID" value="MEN9059991.1"/>
    <property type="molecule type" value="Genomic_DNA"/>
</dbReference>
<keyword evidence="2" id="KW-1185">Reference proteome</keyword>
<evidence type="ECO:0000313" key="1">
    <source>
        <dbReference type="EMBL" id="MEN9059991.1"/>
    </source>
</evidence>
<reference evidence="1 2" key="1">
    <citation type="submission" date="2024-05" db="EMBL/GenBank/DDBJ databases">
        <title>Genome sequence of Ponticoccus litoralis KCCM 90028.</title>
        <authorList>
            <person name="Kim J.M."/>
            <person name="Lee J.K."/>
            <person name="Choi B.J."/>
            <person name="Bayburt H."/>
            <person name="Baek J.H."/>
            <person name="Jeon C.O."/>
        </authorList>
    </citation>
    <scope>NUCLEOTIDE SEQUENCE [LARGE SCALE GENOMIC DNA]</scope>
    <source>
        <strain evidence="1 2">KCCM 90028</strain>
    </source>
</reference>
<dbReference type="Proteomes" id="UP001428774">
    <property type="component" value="Unassembled WGS sequence"/>
</dbReference>
<evidence type="ECO:0000313" key="2">
    <source>
        <dbReference type="Proteomes" id="UP001428774"/>
    </source>
</evidence>
<proteinExistence type="predicted"/>
<accession>A0AAW9SHP1</accession>
<protein>
    <recommendedName>
        <fullName evidence="3">DUF2283 domain-containing protein</fullName>
    </recommendedName>
</protein>
<name>A0AAW9SHP1_9RHOB</name>
<comment type="caution">
    <text evidence="1">The sequence shown here is derived from an EMBL/GenBank/DDBJ whole genome shotgun (WGS) entry which is preliminary data.</text>
</comment>
<evidence type="ECO:0008006" key="3">
    <source>
        <dbReference type="Google" id="ProtNLM"/>
    </source>
</evidence>
<dbReference type="AlphaFoldDB" id="A0AAW9SHP1"/>
<sequence>MKLYYDPADGRALFTLAVPDDQAPPGVWVEIDDTLHPLDVSAHCVVEGMLVPVENLVAARLDAVTAINEAVGAKRQNFITEIPGQQMIYQAKEAEARAYVALDPEPANLEPFPLISAEIGITAPTARELAQVWLHMGDMWRATAATLEGIRLTAIGAVGNAGSTAEIDLAVATCFSALEAA</sequence>